<reference evidence="1 2" key="2">
    <citation type="journal article" date="2022" name="Mol. Ecol. Resour.">
        <title>The genomes of chicory, endive, great burdock and yacon provide insights into Asteraceae paleo-polyploidization history and plant inulin production.</title>
        <authorList>
            <person name="Fan W."/>
            <person name="Wang S."/>
            <person name="Wang H."/>
            <person name="Wang A."/>
            <person name="Jiang F."/>
            <person name="Liu H."/>
            <person name="Zhao H."/>
            <person name="Xu D."/>
            <person name="Zhang Y."/>
        </authorList>
    </citation>
    <scope>NUCLEOTIDE SEQUENCE [LARGE SCALE GENOMIC DNA]</scope>
    <source>
        <strain evidence="2">cv. Punajuju</strain>
        <tissue evidence="1">Leaves</tissue>
    </source>
</reference>
<dbReference type="Proteomes" id="UP001055811">
    <property type="component" value="Linkage Group LG08"/>
</dbReference>
<gene>
    <name evidence="1" type="ORF">L2E82_44979</name>
</gene>
<protein>
    <submittedName>
        <fullName evidence="1">Uncharacterized protein</fullName>
    </submittedName>
</protein>
<proteinExistence type="predicted"/>
<comment type="caution">
    <text evidence="1">The sequence shown here is derived from an EMBL/GenBank/DDBJ whole genome shotgun (WGS) entry which is preliminary data.</text>
</comment>
<dbReference type="EMBL" id="CM042016">
    <property type="protein sequence ID" value="KAI3700353.1"/>
    <property type="molecule type" value="Genomic_DNA"/>
</dbReference>
<evidence type="ECO:0000313" key="1">
    <source>
        <dbReference type="EMBL" id="KAI3700353.1"/>
    </source>
</evidence>
<organism evidence="1 2">
    <name type="scientific">Cichorium intybus</name>
    <name type="common">Chicory</name>
    <dbReference type="NCBI Taxonomy" id="13427"/>
    <lineage>
        <taxon>Eukaryota</taxon>
        <taxon>Viridiplantae</taxon>
        <taxon>Streptophyta</taxon>
        <taxon>Embryophyta</taxon>
        <taxon>Tracheophyta</taxon>
        <taxon>Spermatophyta</taxon>
        <taxon>Magnoliopsida</taxon>
        <taxon>eudicotyledons</taxon>
        <taxon>Gunneridae</taxon>
        <taxon>Pentapetalae</taxon>
        <taxon>asterids</taxon>
        <taxon>campanulids</taxon>
        <taxon>Asterales</taxon>
        <taxon>Asteraceae</taxon>
        <taxon>Cichorioideae</taxon>
        <taxon>Cichorieae</taxon>
        <taxon>Cichoriinae</taxon>
        <taxon>Cichorium</taxon>
    </lineage>
</organism>
<reference evidence="2" key="1">
    <citation type="journal article" date="2022" name="Mol. Ecol. Resour.">
        <title>The genomes of chicory, endive, great burdock and yacon provide insights into Asteraceae palaeo-polyploidization history and plant inulin production.</title>
        <authorList>
            <person name="Fan W."/>
            <person name="Wang S."/>
            <person name="Wang H."/>
            <person name="Wang A."/>
            <person name="Jiang F."/>
            <person name="Liu H."/>
            <person name="Zhao H."/>
            <person name="Xu D."/>
            <person name="Zhang Y."/>
        </authorList>
    </citation>
    <scope>NUCLEOTIDE SEQUENCE [LARGE SCALE GENOMIC DNA]</scope>
    <source>
        <strain evidence="2">cv. Punajuju</strain>
    </source>
</reference>
<accession>A0ACB8ZT27</accession>
<evidence type="ECO:0000313" key="2">
    <source>
        <dbReference type="Proteomes" id="UP001055811"/>
    </source>
</evidence>
<sequence>MAYLPFMNPFDWISVFNLLSKKPEKHEPLIKHLKRIIVSYIYEVLKLDLEVATRLNSKPLYKIHDPPSGFSHRKTGKIDNKHWNVVFSSREGGTVLRKVFYLVDKHLYRTTALEHILCIVNQKSASNSVGDKKCFTDMLEWHLAFRKRLLLTMPKVFEVADSKPKTEEPIRVVLTHTGRVECDMGKQWLHTGRVKQTSRAVEVSGANGVKSGKKTLCDMIQRGHRMKESVLEVSATEYRVEEMTAPTSWVMLAVVAPGSDRGTILDDNFLYYLEHMSVQLYYLSCKRENAWWEKRVGADERKEREWKESQGSKKEGGGSKIKKKAKSLKA</sequence>
<name>A0ACB8ZT27_CICIN</name>
<keyword evidence="2" id="KW-1185">Reference proteome</keyword>